<proteinExistence type="predicted"/>
<evidence type="ECO:0000313" key="3">
    <source>
        <dbReference type="Proteomes" id="UP000703269"/>
    </source>
</evidence>
<dbReference type="SUPFAM" id="SSF54695">
    <property type="entry name" value="POZ domain"/>
    <property type="match status" value="1"/>
</dbReference>
<dbReference type="SMART" id="SM00225">
    <property type="entry name" value="BTB"/>
    <property type="match status" value="1"/>
</dbReference>
<dbReference type="Proteomes" id="UP000703269">
    <property type="component" value="Unassembled WGS sequence"/>
</dbReference>
<dbReference type="InterPro" id="IPR000210">
    <property type="entry name" value="BTB/POZ_dom"/>
</dbReference>
<dbReference type="Pfam" id="PF00651">
    <property type="entry name" value="BTB"/>
    <property type="match status" value="1"/>
</dbReference>
<accession>A0A9P3LDI0</accession>
<dbReference type="InterPro" id="IPR011333">
    <property type="entry name" value="SKP1/BTB/POZ_sf"/>
</dbReference>
<dbReference type="PROSITE" id="PS50097">
    <property type="entry name" value="BTB"/>
    <property type="match status" value="1"/>
</dbReference>
<gene>
    <name evidence="2" type="ORF">PsYK624_065040</name>
</gene>
<dbReference type="CDD" id="cd18186">
    <property type="entry name" value="BTB_POZ_ZBTB_KLHL-like"/>
    <property type="match status" value="1"/>
</dbReference>
<dbReference type="AlphaFoldDB" id="A0A9P3LDI0"/>
<sequence length="316" mass="35913">MDEADEDIAGYARHAEFWLEDGNIVLVADRAVAFRVHRSVLARKCGVFRDMISFPQPGAPSDRSCPVLHLPDEPDDLAYFLDAIYNGMKYRFSKDSRPTWAAVKALLLLGNKYNADELQDEATRCLRLQFPQNIEDWDAVYDDATFILGKTDVLPIEIANLCRFLRLPEFHLPALYLCCALPTKTLKSGALLCEDGEARVQLNQEDLAVCMKAKKALRKLMEQNLAKLVADIPSEEGALCHDEDECDATVRSLQQGVDWPHGISSRPYSVLDSLWWIIDAIDDLCTNCTDYYHTRYADIRQEVRDRLGCYIVVPKY</sequence>
<protein>
    <recommendedName>
        <fullName evidence="1">BTB domain-containing protein</fullName>
    </recommendedName>
</protein>
<keyword evidence="3" id="KW-1185">Reference proteome</keyword>
<evidence type="ECO:0000313" key="2">
    <source>
        <dbReference type="EMBL" id="GJE90373.1"/>
    </source>
</evidence>
<name>A0A9P3LDI0_9APHY</name>
<dbReference type="OrthoDB" id="2800059at2759"/>
<reference evidence="2 3" key="1">
    <citation type="submission" date="2021-08" db="EMBL/GenBank/DDBJ databases">
        <title>Draft Genome Sequence of Phanerochaete sordida strain YK-624.</title>
        <authorList>
            <person name="Mori T."/>
            <person name="Dohra H."/>
            <person name="Suzuki T."/>
            <person name="Kawagishi H."/>
            <person name="Hirai H."/>
        </authorList>
    </citation>
    <scope>NUCLEOTIDE SEQUENCE [LARGE SCALE GENOMIC DNA]</scope>
    <source>
        <strain evidence="2 3">YK-624</strain>
    </source>
</reference>
<dbReference type="Gene3D" id="3.30.710.10">
    <property type="entry name" value="Potassium Channel Kv1.1, Chain A"/>
    <property type="match status" value="1"/>
</dbReference>
<dbReference type="EMBL" id="BPQB01000016">
    <property type="protein sequence ID" value="GJE90373.1"/>
    <property type="molecule type" value="Genomic_DNA"/>
</dbReference>
<comment type="caution">
    <text evidence="2">The sequence shown here is derived from an EMBL/GenBank/DDBJ whole genome shotgun (WGS) entry which is preliminary data.</text>
</comment>
<organism evidence="2 3">
    <name type="scientific">Phanerochaete sordida</name>
    <dbReference type="NCBI Taxonomy" id="48140"/>
    <lineage>
        <taxon>Eukaryota</taxon>
        <taxon>Fungi</taxon>
        <taxon>Dikarya</taxon>
        <taxon>Basidiomycota</taxon>
        <taxon>Agaricomycotina</taxon>
        <taxon>Agaricomycetes</taxon>
        <taxon>Polyporales</taxon>
        <taxon>Phanerochaetaceae</taxon>
        <taxon>Phanerochaete</taxon>
    </lineage>
</organism>
<evidence type="ECO:0000259" key="1">
    <source>
        <dbReference type="PROSITE" id="PS50097"/>
    </source>
</evidence>
<feature type="domain" description="BTB" evidence="1">
    <location>
        <begin position="22"/>
        <end position="87"/>
    </location>
</feature>